<comment type="similarity">
    <text evidence="1">Belongs to the bactofilin family.</text>
</comment>
<feature type="region of interest" description="Disordered" evidence="2">
    <location>
        <begin position="170"/>
        <end position="192"/>
    </location>
</feature>
<dbReference type="Pfam" id="PF04519">
    <property type="entry name" value="Bactofilin"/>
    <property type="match status" value="1"/>
</dbReference>
<dbReference type="InterPro" id="IPR007607">
    <property type="entry name" value="BacA/B"/>
</dbReference>
<dbReference type="OrthoDB" id="5738271at2"/>
<accession>A0A1E5QBJ2</accession>
<evidence type="ECO:0000256" key="2">
    <source>
        <dbReference type="SAM" id="MobiDB-lite"/>
    </source>
</evidence>
<dbReference type="AlphaFoldDB" id="A0A1E5QBJ2"/>
<dbReference type="RefSeq" id="WP_069956556.1">
    <property type="nucleotide sequence ID" value="NZ_MCGG01000007.1"/>
</dbReference>
<comment type="caution">
    <text evidence="3">The sequence shown here is derived from an EMBL/GenBank/DDBJ whole genome shotgun (WGS) entry which is preliminary data.</text>
</comment>
<keyword evidence="4" id="KW-1185">Reference proteome</keyword>
<protein>
    <recommendedName>
        <fullName evidence="5">Cell shape determination protein CcmA</fullName>
    </recommendedName>
</protein>
<sequence length="192" mass="20257">MFSKNKKTQQASNAQPRSVPSIISADLKIVGDLSSTGEIQIDGEVTGDIRSKVLLVGETASVRGEIRAETVRVHGHVNGQIKATYVNLAKSAHVVGDILHENLSIQEGAFLEGHITHMSEQQVRDSAVHPIDASKPAEDRVNLVVKGGSATQQKPQAQNVQKTEAVKVEATAADGDDKSKPADPLAKAATAG</sequence>
<dbReference type="PANTHER" id="PTHR35024">
    <property type="entry name" value="HYPOTHETICAL CYTOSOLIC PROTEIN"/>
    <property type="match status" value="1"/>
</dbReference>
<name>A0A1E5QBJ2_9PROT</name>
<gene>
    <name evidence="3" type="ORF">BEN30_03070</name>
</gene>
<evidence type="ECO:0000313" key="3">
    <source>
        <dbReference type="EMBL" id="OEJ69404.1"/>
    </source>
</evidence>
<dbReference type="STRING" id="28181.BEN30_03070"/>
<evidence type="ECO:0000256" key="1">
    <source>
        <dbReference type="ARBA" id="ARBA00044755"/>
    </source>
</evidence>
<dbReference type="PANTHER" id="PTHR35024:SF4">
    <property type="entry name" value="POLYMER-FORMING CYTOSKELETAL PROTEIN"/>
    <property type="match status" value="1"/>
</dbReference>
<organism evidence="3 4">
    <name type="scientific">Magnetovibrio blakemorei</name>
    <dbReference type="NCBI Taxonomy" id="28181"/>
    <lineage>
        <taxon>Bacteria</taxon>
        <taxon>Pseudomonadati</taxon>
        <taxon>Pseudomonadota</taxon>
        <taxon>Alphaproteobacteria</taxon>
        <taxon>Rhodospirillales</taxon>
        <taxon>Magnetovibrionaceae</taxon>
        <taxon>Magnetovibrio</taxon>
    </lineage>
</organism>
<reference evidence="4" key="1">
    <citation type="submission" date="2016-07" db="EMBL/GenBank/DDBJ databases">
        <authorList>
            <person name="Florea S."/>
            <person name="Webb J.S."/>
            <person name="Jaromczyk J."/>
            <person name="Schardl C.L."/>
        </authorList>
    </citation>
    <scope>NUCLEOTIDE SEQUENCE [LARGE SCALE GENOMIC DNA]</scope>
    <source>
        <strain evidence="4">MV-1</strain>
    </source>
</reference>
<proteinExistence type="inferred from homology"/>
<dbReference type="EMBL" id="MCGG01000007">
    <property type="protein sequence ID" value="OEJ69404.1"/>
    <property type="molecule type" value="Genomic_DNA"/>
</dbReference>
<evidence type="ECO:0000313" key="4">
    <source>
        <dbReference type="Proteomes" id="UP000095347"/>
    </source>
</evidence>
<dbReference type="Proteomes" id="UP000095347">
    <property type="component" value="Unassembled WGS sequence"/>
</dbReference>
<evidence type="ECO:0008006" key="5">
    <source>
        <dbReference type="Google" id="ProtNLM"/>
    </source>
</evidence>